<name>A0AA39WYT8_9PEZI</name>
<dbReference type="PANTHER" id="PTHR42085">
    <property type="entry name" value="F-BOX DOMAIN-CONTAINING PROTEIN"/>
    <property type="match status" value="1"/>
</dbReference>
<evidence type="ECO:0000313" key="2">
    <source>
        <dbReference type="Proteomes" id="UP001175000"/>
    </source>
</evidence>
<dbReference type="InterPro" id="IPR038883">
    <property type="entry name" value="AN11006-like"/>
</dbReference>
<dbReference type="PANTHER" id="PTHR42085:SF2">
    <property type="entry name" value="F-BOX DOMAIN-CONTAINING PROTEIN"/>
    <property type="match status" value="1"/>
</dbReference>
<dbReference type="EMBL" id="JAULSU010000003">
    <property type="protein sequence ID" value="KAK0624137.1"/>
    <property type="molecule type" value="Genomic_DNA"/>
</dbReference>
<sequence length="242" mass="27870">MATDGEKTPSGFLSLPSEIRNIIYRLLFRHPRVIFPEDEGVNDWYELTSQLLYTNRQIYTEGISILYGENTFHIGIENILGPFSSRFWGDEGLSGRRGGKAALLYLRRFHLEVLYTDEYRLDTIRDGIRNVVKRLQALPVFDYLGLECDPNARDYRRWQRKDGEGSSQQLAEMYVKLEEDVMALGEGDSLCRKLLHNAVRAVETDDLDGFMRAKESIRGNLTARVNAWRRNGLLLEKDLTGS</sequence>
<evidence type="ECO:0000313" key="1">
    <source>
        <dbReference type="EMBL" id="KAK0624137.1"/>
    </source>
</evidence>
<proteinExistence type="predicted"/>
<organism evidence="1 2">
    <name type="scientific">Immersiella caudata</name>
    <dbReference type="NCBI Taxonomy" id="314043"/>
    <lineage>
        <taxon>Eukaryota</taxon>
        <taxon>Fungi</taxon>
        <taxon>Dikarya</taxon>
        <taxon>Ascomycota</taxon>
        <taxon>Pezizomycotina</taxon>
        <taxon>Sordariomycetes</taxon>
        <taxon>Sordariomycetidae</taxon>
        <taxon>Sordariales</taxon>
        <taxon>Lasiosphaeriaceae</taxon>
        <taxon>Immersiella</taxon>
    </lineage>
</organism>
<dbReference type="Proteomes" id="UP001175000">
    <property type="component" value="Unassembled WGS sequence"/>
</dbReference>
<reference evidence="1" key="1">
    <citation type="submission" date="2023-06" db="EMBL/GenBank/DDBJ databases">
        <title>Genome-scale phylogeny and comparative genomics of the fungal order Sordariales.</title>
        <authorList>
            <consortium name="Lawrence Berkeley National Laboratory"/>
            <person name="Hensen N."/>
            <person name="Bonometti L."/>
            <person name="Westerberg I."/>
            <person name="Brannstrom I.O."/>
            <person name="Guillou S."/>
            <person name="Cros-Aarteil S."/>
            <person name="Calhoun S."/>
            <person name="Haridas S."/>
            <person name="Kuo A."/>
            <person name="Mondo S."/>
            <person name="Pangilinan J."/>
            <person name="Riley R."/>
            <person name="Labutti K."/>
            <person name="Andreopoulos B."/>
            <person name="Lipzen A."/>
            <person name="Chen C."/>
            <person name="Yanf M."/>
            <person name="Daum C."/>
            <person name="Ng V."/>
            <person name="Clum A."/>
            <person name="Steindorff A."/>
            <person name="Ohm R."/>
            <person name="Martin F."/>
            <person name="Silar P."/>
            <person name="Natvig D."/>
            <person name="Lalanne C."/>
            <person name="Gautier V."/>
            <person name="Ament-Velasquez S.L."/>
            <person name="Kruys A."/>
            <person name="Hutchinson M.I."/>
            <person name="Powell A.J."/>
            <person name="Barry K."/>
            <person name="Miller A.N."/>
            <person name="Grigoriev I.V."/>
            <person name="Debuchy R."/>
            <person name="Gladieux P."/>
            <person name="Thoren M.H."/>
            <person name="Johannesson H."/>
        </authorList>
    </citation>
    <scope>NUCLEOTIDE SEQUENCE</scope>
    <source>
        <strain evidence="1">CBS 606.72</strain>
    </source>
</reference>
<comment type="caution">
    <text evidence="1">The sequence shown here is derived from an EMBL/GenBank/DDBJ whole genome shotgun (WGS) entry which is preliminary data.</text>
</comment>
<keyword evidence="2" id="KW-1185">Reference proteome</keyword>
<accession>A0AA39WYT8</accession>
<dbReference type="AlphaFoldDB" id="A0AA39WYT8"/>
<protein>
    <submittedName>
        <fullName evidence="1">Uncharacterized protein</fullName>
    </submittedName>
</protein>
<gene>
    <name evidence="1" type="ORF">B0T14DRAFT_495478</name>
</gene>